<accession>A0A9P8VPL6</accession>
<dbReference type="Proteomes" id="UP000777438">
    <property type="component" value="Unassembled WGS sequence"/>
</dbReference>
<gene>
    <name evidence="2" type="ORF">B0T10DRAFT_371138</name>
</gene>
<dbReference type="OrthoDB" id="5429909at2759"/>
<sequence>SIGGFSVSGNREESMYLAGKFIRYKRIRQLDRFWAKLLEDEDVKATAPRWISLFNTWPVCLVVGIMVCEDVELSMEGAQSRKLEGNVELPIGQITLAAGAPNPVGDKVDPQVKLASAKQTATIFRANMGKSSIFAVELRKVTTDLIRWKLLQLKNEGPGVDNTRLASDESDDEHYQDQPVAGENMILDEFSPDEYEDMV</sequence>
<keyword evidence="3" id="KW-1185">Reference proteome</keyword>
<dbReference type="EMBL" id="JAGPYM010000069">
    <property type="protein sequence ID" value="KAH6869557.1"/>
    <property type="molecule type" value="Genomic_DNA"/>
</dbReference>
<evidence type="ECO:0000256" key="1">
    <source>
        <dbReference type="SAM" id="MobiDB-lite"/>
    </source>
</evidence>
<reference evidence="2 3" key="1">
    <citation type="journal article" date="2021" name="Nat. Commun.">
        <title>Genetic determinants of endophytism in the Arabidopsis root mycobiome.</title>
        <authorList>
            <person name="Mesny F."/>
            <person name="Miyauchi S."/>
            <person name="Thiergart T."/>
            <person name="Pickel B."/>
            <person name="Atanasova L."/>
            <person name="Karlsson M."/>
            <person name="Huettel B."/>
            <person name="Barry K.W."/>
            <person name="Haridas S."/>
            <person name="Chen C."/>
            <person name="Bauer D."/>
            <person name="Andreopoulos W."/>
            <person name="Pangilinan J."/>
            <person name="LaButti K."/>
            <person name="Riley R."/>
            <person name="Lipzen A."/>
            <person name="Clum A."/>
            <person name="Drula E."/>
            <person name="Henrissat B."/>
            <person name="Kohler A."/>
            <person name="Grigoriev I.V."/>
            <person name="Martin F.M."/>
            <person name="Hacquard S."/>
        </authorList>
    </citation>
    <scope>NUCLEOTIDE SEQUENCE [LARGE SCALE GENOMIC DNA]</scope>
    <source>
        <strain evidence="2 3">MPI-CAGE-CH-0241</strain>
    </source>
</reference>
<protein>
    <submittedName>
        <fullName evidence="2">Uncharacterized protein</fullName>
    </submittedName>
</protein>
<dbReference type="AlphaFoldDB" id="A0A9P8VPL6"/>
<proteinExistence type="predicted"/>
<feature type="non-terminal residue" evidence="2">
    <location>
        <position position="1"/>
    </location>
</feature>
<feature type="non-terminal residue" evidence="2">
    <location>
        <position position="199"/>
    </location>
</feature>
<feature type="region of interest" description="Disordered" evidence="1">
    <location>
        <begin position="159"/>
        <end position="185"/>
    </location>
</feature>
<evidence type="ECO:0000313" key="2">
    <source>
        <dbReference type="EMBL" id="KAH6869557.1"/>
    </source>
</evidence>
<organism evidence="2 3">
    <name type="scientific">Thelonectria olida</name>
    <dbReference type="NCBI Taxonomy" id="1576542"/>
    <lineage>
        <taxon>Eukaryota</taxon>
        <taxon>Fungi</taxon>
        <taxon>Dikarya</taxon>
        <taxon>Ascomycota</taxon>
        <taxon>Pezizomycotina</taxon>
        <taxon>Sordariomycetes</taxon>
        <taxon>Hypocreomycetidae</taxon>
        <taxon>Hypocreales</taxon>
        <taxon>Nectriaceae</taxon>
        <taxon>Thelonectria</taxon>
    </lineage>
</organism>
<comment type="caution">
    <text evidence="2">The sequence shown here is derived from an EMBL/GenBank/DDBJ whole genome shotgun (WGS) entry which is preliminary data.</text>
</comment>
<name>A0A9P8VPL6_9HYPO</name>
<evidence type="ECO:0000313" key="3">
    <source>
        <dbReference type="Proteomes" id="UP000777438"/>
    </source>
</evidence>